<evidence type="ECO:0000313" key="1">
    <source>
        <dbReference type="EMBL" id="JAD52788.1"/>
    </source>
</evidence>
<protein>
    <submittedName>
        <fullName evidence="1">Uncharacterized protein</fullName>
    </submittedName>
</protein>
<dbReference type="AlphaFoldDB" id="A0A0A9ASD2"/>
<reference evidence="1" key="1">
    <citation type="submission" date="2014-09" db="EMBL/GenBank/DDBJ databases">
        <authorList>
            <person name="Magalhaes I.L.F."/>
            <person name="Oliveira U."/>
            <person name="Santos F.R."/>
            <person name="Vidigal T.H.D.A."/>
            <person name="Brescovit A.D."/>
            <person name="Santos A.J."/>
        </authorList>
    </citation>
    <scope>NUCLEOTIDE SEQUENCE</scope>
    <source>
        <tissue evidence="1">Shoot tissue taken approximately 20 cm above the soil surface</tissue>
    </source>
</reference>
<name>A0A0A9ASD2_ARUDO</name>
<sequence>MSYRSTTCATFKDCTSYEL</sequence>
<proteinExistence type="predicted"/>
<reference evidence="1" key="2">
    <citation type="journal article" date="2015" name="Data Brief">
        <title>Shoot transcriptome of the giant reed, Arundo donax.</title>
        <authorList>
            <person name="Barrero R.A."/>
            <person name="Guerrero F.D."/>
            <person name="Moolhuijzen P."/>
            <person name="Goolsby J.A."/>
            <person name="Tidwell J."/>
            <person name="Bellgard S.E."/>
            <person name="Bellgard M.I."/>
        </authorList>
    </citation>
    <scope>NUCLEOTIDE SEQUENCE</scope>
    <source>
        <tissue evidence="1">Shoot tissue taken approximately 20 cm above the soil surface</tissue>
    </source>
</reference>
<dbReference type="EMBL" id="GBRH01245107">
    <property type="protein sequence ID" value="JAD52788.1"/>
    <property type="molecule type" value="Transcribed_RNA"/>
</dbReference>
<accession>A0A0A9ASD2</accession>
<organism evidence="1">
    <name type="scientific">Arundo donax</name>
    <name type="common">Giant reed</name>
    <name type="synonym">Donax arundinaceus</name>
    <dbReference type="NCBI Taxonomy" id="35708"/>
    <lineage>
        <taxon>Eukaryota</taxon>
        <taxon>Viridiplantae</taxon>
        <taxon>Streptophyta</taxon>
        <taxon>Embryophyta</taxon>
        <taxon>Tracheophyta</taxon>
        <taxon>Spermatophyta</taxon>
        <taxon>Magnoliopsida</taxon>
        <taxon>Liliopsida</taxon>
        <taxon>Poales</taxon>
        <taxon>Poaceae</taxon>
        <taxon>PACMAD clade</taxon>
        <taxon>Arundinoideae</taxon>
        <taxon>Arundineae</taxon>
        <taxon>Arundo</taxon>
    </lineage>
</organism>